<dbReference type="InterPro" id="IPR000515">
    <property type="entry name" value="MetI-like"/>
</dbReference>
<dbReference type="Pfam" id="PF00528">
    <property type="entry name" value="BPD_transp_1"/>
    <property type="match status" value="1"/>
</dbReference>
<evidence type="ECO:0000256" key="4">
    <source>
        <dbReference type="ARBA" id="ARBA00022692"/>
    </source>
</evidence>
<evidence type="ECO:0000313" key="9">
    <source>
        <dbReference type="EMBL" id="AOT73048.1"/>
    </source>
</evidence>
<proteinExistence type="inferred from homology"/>
<dbReference type="GO" id="GO:0055085">
    <property type="term" value="P:transmembrane transport"/>
    <property type="evidence" value="ECO:0007669"/>
    <property type="project" value="InterPro"/>
</dbReference>
<dbReference type="Proteomes" id="UP000095743">
    <property type="component" value="Chromosome"/>
</dbReference>
<feature type="transmembrane region" description="Helical" evidence="7">
    <location>
        <begin position="52"/>
        <end position="81"/>
    </location>
</feature>
<keyword evidence="6 7" id="KW-0472">Membrane</keyword>
<evidence type="ECO:0000256" key="2">
    <source>
        <dbReference type="ARBA" id="ARBA00022448"/>
    </source>
</evidence>
<organism evidence="9 10">
    <name type="scientific">Geosporobacter ferrireducens</name>
    <dbReference type="NCBI Taxonomy" id="1424294"/>
    <lineage>
        <taxon>Bacteria</taxon>
        <taxon>Bacillati</taxon>
        <taxon>Bacillota</taxon>
        <taxon>Clostridia</taxon>
        <taxon>Peptostreptococcales</taxon>
        <taxon>Thermotaleaceae</taxon>
        <taxon>Geosporobacter</taxon>
    </lineage>
</organism>
<feature type="transmembrane region" description="Helical" evidence="7">
    <location>
        <begin position="9"/>
        <end position="32"/>
    </location>
</feature>
<name>A0A1D8GQB0_9FIRM</name>
<accession>A0A1D8GQB0</accession>
<keyword evidence="4 7" id="KW-0812">Transmembrane</keyword>
<evidence type="ECO:0000256" key="6">
    <source>
        <dbReference type="ARBA" id="ARBA00023136"/>
    </source>
</evidence>
<feature type="transmembrane region" description="Helical" evidence="7">
    <location>
        <begin position="178"/>
        <end position="195"/>
    </location>
</feature>
<dbReference type="PANTHER" id="PTHR30151">
    <property type="entry name" value="ALKANE SULFONATE ABC TRANSPORTER-RELATED, MEMBRANE SUBUNIT"/>
    <property type="match status" value="1"/>
</dbReference>
<dbReference type="AlphaFoldDB" id="A0A1D8GQB0"/>
<evidence type="ECO:0000259" key="8">
    <source>
        <dbReference type="PROSITE" id="PS50928"/>
    </source>
</evidence>
<evidence type="ECO:0000256" key="3">
    <source>
        <dbReference type="ARBA" id="ARBA00022475"/>
    </source>
</evidence>
<dbReference type="OrthoDB" id="9804353at2"/>
<evidence type="ECO:0000256" key="1">
    <source>
        <dbReference type="ARBA" id="ARBA00004651"/>
    </source>
</evidence>
<comment type="subcellular location">
    <subcellularLocation>
        <location evidence="1 7">Cell membrane</location>
        <topology evidence="1 7">Multi-pass membrane protein</topology>
    </subcellularLocation>
</comment>
<feature type="transmembrane region" description="Helical" evidence="7">
    <location>
        <begin position="215"/>
        <end position="238"/>
    </location>
</feature>
<evidence type="ECO:0000256" key="7">
    <source>
        <dbReference type="RuleBase" id="RU363032"/>
    </source>
</evidence>
<dbReference type="PANTHER" id="PTHR30151:SF0">
    <property type="entry name" value="ABC TRANSPORTER PERMEASE PROTEIN MJ0413-RELATED"/>
    <property type="match status" value="1"/>
</dbReference>
<dbReference type="SUPFAM" id="SSF161098">
    <property type="entry name" value="MetI-like"/>
    <property type="match status" value="1"/>
</dbReference>
<keyword evidence="10" id="KW-1185">Reference proteome</keyword>
<dbReference type="EMBL" id="CP017269">
    <property type="protein sequence ID" value="AOT73048.1"/>
    <property type="molecule type" value="Genomic_DNA"/>
</dbReference>
<gene>
    <name evidence="9" type="ORF">Gferi_08580</name>
</gene>
<keyword evidence="2 7" id="KW-0813">Transport</keyword>
<dbReference type="InterPro" id="IPR035906">
    <property type="entry name" value="MetI-like_sf"/>
</dbReference>
<dbReference type="RefSeq" id="WP_069981356.1">
    <property type="nucleotide sequence ID" value="NZ_CP017269.1"/>
</dbReference>
<reference evidence="9 10" key="1">
    <citation type="submission" date="2016-09" db="EMBL/GenBank/DDBJ databases">
        <title>Genomic analysis reveals versatility of anaerobic energy metabolism of Geosporobacter ferrireducens IRF9 of phylum Firmicutes.</title>
        <authorList>
            <person name="Kim S.-J."/>
        </authorList>
    </citation>
    <scope>NUCLEOTIDE SEQUENCE [LARGE SCALE GENOMIC DNA]</scope>
    <source>
        <strain evidence="9 10">IRF9</strain>
    </source>
</reference>
<evidence type="ECO:0000313" key="10">
    <source>
        <dbReference type="Proteomes" id="UP000095743"/>
    </source>
</evidence>
<keyword evidence="3" id="KW-1003">Cell membrane</keyword>
<protein>
    <submittedName>
        <fullName evidence="9">ABC transporter permease</fullName>
    </submittedName>
</protein>
<dbReference type="STRING" id="1424294.Gferi_08580"/>
<feature type="transmembrane region" description="Helical" evidence="7">
    <location>
        <begin position="121"/>
        <end position="143"/>
    </location>
</feature>
<comment type="similarity">
    <text evidence="7">Belongs to the binding-protein-dependent transport system permease family.</text>
</comment>
<dbReference type="Gene3D" id="1.10.3720.10">
    <property type="entry name" value="MetI-like"/>
    <property type="match status" value="1"/>
</dbReference>
<sequence length="253" mass="28476">MKARKKIKIFLQGFMLFNILWYILAVLVNMRVLPKPADVYLNMNQLYGEKLYIHVFVSLYRVLGGLAISLVLGISIGLLMAYSRIGNKLLNPLVYFTYPIPKTALLPVVMLLFGLGDRSKIILIVLILVFQVIVAVKDAILNISPETYHPIKSLGASRLQIFTHITVPAILPELLTNLRLSIGTALSILFFAEGYGTQYGIGYYILDAWMRIDYIGMYAGIIVISLLGFALFILIDLLEEAVCKWKVKLPYSL</sequence>
<keyword evidence="5 7" id="KW-1133">Transmembrane helix</keyword>
<dbReference type="PROSITE" id="PS50928">
    <property type="entry name" value="ABC_TM1"/>
    <property type="match status" value="1"/>
</dbReference>
<dbReference type="CDD" id="cd06261">
    <property type="entry name" value="TM_PBP2"/>
    <property type="match status" value="1"/>
</dbReference>
<feature type="transmembrane region" description="Helical" evidence="7">
    <location>
        <begin position="93"/>
        <end position="115"/>
    </location>
</feature>
<evidence type="ECO:0000256" key="5">
    <source>
        <dbReference type="ARBA" id="ARBA00022989"/>
    </source>
</evidence>
<dbReference type="GO" id="GO:0005886">
    <property type="term" value="C:plasma membrane"/>
    <property type="evidence" value="ECO:0007669"/>
    <property type="project" value="UniProtKB-SubCell"/>
</dbReference>
<feature type="domain" description="ABC transmembrane type-1" evidence="8">
    <location>
        <begin position="55"/>
        <end position="239"/>
    </location>
</feature>
<dbReference type="KEGG" id="gfe:Gferi_08580"/>